<dbReference type="PANTHER" id="PTHR13869">
    <property type="entry name" value="MYELIN P0 RELATED"/>
    <property type="match status" value="1"/>
</dbReference>
<gene>
    <name evidence="22" type="primary">JAML</name>
</gene>
<dbReference type="FunFam" id="2.60.40.10:FF:000736">
    <property type="entry name" value="Junctional adhesion molecule-like"/>
    <property type="match status" value="1"/>
</dbReference>
<dbReference type="GO" id="GO:0035696">
    <property type="term" value="P:monocyte extravasation"/>
    <property type="evidence" value="ECO:0007669"/>
    <property type="project" value="Ensembl"/>
</dbReference>
<reference evidence="22" key="2">
    <citation type="submission" date="2025-09" db="UniProtKB">
        <authorList>
            <consortium name="Ensembl"/>
        </authorList>
    </citation>
    <scope>IDENTIFICATION</scope>
</reference>
<evidence type="ECO:0000313" key="23">
    <source>
        <dbReference type="Proteomes" id="UP000694564"/>
    </source>
</evidence>
<name>A0A8D2DVB3_SCIVU</name>
<keyword evidence="9" id="KW-0130">Cell adhesion</keyword>
<evidence type="ECO:0000256" key="1">
    <source>
        <dbReference type="ARBA" id="ARBA00004251"/>
    </source>
</evidence>
<comment type="subcellular location">
    <subcellularLocation>
        <location evidence="2">Cell junction</location>
    </subcellularLocation>
    <subcellularLocation>
        <location evidence="1">Cell membrane</location>
        <topology evidence="1">Single-pass type I membrane protein</topology>
    </subcellularLocation>
</comment>
<dbReference type="GO" id="GO:0072672">
    <property type="term" value="P:neutrophil extravasation"/>
    <property type="evidence" value="ECO:0007669"/>
    <property type="project" value="Ensembl"/>
</dbReference>
<protein>
    <recommendedName>
        <fullName evidence="18">Junctional adhesion molecule-like</fullName>
    </recommendedName>
</protein>
<dbReference type="GO" id="GO:0030593">
    <property type="term" value="P:neutrophil chemotaxis"/>
    <property type="evidence" value="ECO:0007669"/>
    <property type="project" value="Ensembl"/>
</dbReference>
<dbReference type="GO" id="GO:0005178">
    <property type="term" value="F:integrin binding"/>
    <property type="evidence" value="ECO:0007669"/>
    <property type="project" value="Ensembl"/>
</dbReference>
<feature type="chain" id="PRO_5034693705" description="Junctional adhesion molecule-like" evidence="20">
    <location>
        <begin position="26"/>
        <end position="389"/>
    </location>
</feature>
<dbReference type="GO" id="GO:0005923">
    <property type="term" value="C:bicellular tight junction"/>
    <property type="evidence" value="ECO:0007669"/>
    <property type="project" value="Ensembl"/>
</dbReference>
<sequence>MFCPLQLVLTLTLLACSLGLQDVMAYSPELTVHVGDSALMGCVFQNSEEKRVTKVDWMFSSGKHAKDEYVLYYYANLSVPVGRFQNRVSLVGDILNNDGSLLLQDVQEADQGIYTCEIRLQNKSKVLKSEVVLHVLPEEPKEIMVHVGDSALMRCIFYSTEKKRLTKVDWMFSSREHTKEEIVLRYDLKFNFPGGYSQYQGRYQNRLNLVGDISHNDGSIMLQRVKESDGGIYNCSIHLGNLVFRKTLVLHVIMEKPQTSIPEIPRPEVLGGNQLVIIVGIVCATLLLFPVLILIVKRTHWNKSSINSTDFVKTLENTKKANPEVRDDFCSPGGCVCVKHVYSSITMREGSEEVEPSGKSEATYMTMHPVRPSLRSVPAGGIPKTEHTF</sequence>
<dbReference type="OrthoDB" id="10012075at2759"/>
<evidence type="ECO:0000313" key="22">
    <source>
        <dbReference type="Ensembl" id="ENSSVLP00005030873.1"/>
    </source>
</evidence>
<keyword evidence="5 19" id="KW-0812">Transmembrane</keyword>
<dbReference type="GO" id="GO:0005654">
    <property type="term" value="C:nucleoplasm"/>
    <property type="evidence" value="ECO:0007669"/>
    <property type="project" value="Ensembl"/>
</dbReference>
<dbReference type="SMART" id="SM00409">
    <property type="entry name" value="IG"/>
    <property type="match status" value="2"/>
</dbReference>
<keyword evidence="23" id="KW-1185">Reference proteome</keyword>
<evidence type="ECO:0000256" key="9">
    <source>
        <dbReference type="ARBA" id="ARBA00022889"/>
    </source>
</evidence>
<dbReference type="GO" id="GO:0042803">
    <property type="term" value="F:protein homodimerization activity"/>
    <property type="evidence" value="ECO:0007669"/>
    <property type="project" value="Ensembl"/>
</dbReference>
<evidence type="ECO:0000256" key="8">
    <source>
        <dbReference type="ARBA" id="ARBA00022859"/>
    </source>
</evidence>
<keyword evidence="7" id="KW-0677">Repeat</keyword>
<dbReference type="InterPro" id="IPR036179">
    <property type="entry name" value="Ig-like_dom_sf"/>
</dbReference>
<dbReference type="AlphaFoldDB" id="A0A8D2DVB3"/>
<feature type="domain" description="Ig-like" evidence="21">
    <location>
        <begin position="137"/>
        <end position="237"/>
    </location>
</feature>
<feature type="signal peptide" evidence="20">
    <location>
        <begin position="1"/>
        <end position="25"/>
    </location>
</feature>
<evidence type="ECO:0000256" key="16">
    <source>
        <dbReference type="ARBA" id="ARBA00059528"/>
    </source>
</evidence>
<evidence type="ECO:0000256" key="20">
    <source>
        <dbReference type="SAM" id="SignalP"/>
    </source>
</evidence>
<evidence type="ECO:0000256" key="5">
    <source>
        <dbReference type="ARBA" id="ARBA00022692"/>
    </source>
</evidence>
<dbReference type="SUPFAM" id="SSF48726">
    <property type="entry name" value="Immunoglobulin"/>
    <property type="match status" value="2"/>
</dbReference>
<dbReference type="Proteomes" id="UP000694564">
    <property type="component" value="Chromosome 11"/>
</dbReference>
<evidence type="ECO:0000256" key="2">
    <source>
        <dbReference type="ARBA" id="ARBA00004282"/>
    </source>
</evidence>
<dbReference type="Gene3D" id="2.60.40.10">
    <property type="entry name" value="Immunoglobulins"/>
    <property type="match status" value="2"/>
</dbReference>
<evidence type="ECO:0000256" key="18">
    <source>
        <dbReference type="ARBA" id="ARBA00069050"/>
    </source>
</evidence>
<comment type="subunit">
    <text evidence="17">Homodimer; active form in leukocyte-endothelial cell adhesion. Interacts (homodimeric form) with CXADR. Interacts (via cytoplasmic domain) with the PI3 kinase; upon CXADR-binding. Interacts with ITGA4 and ITGB1; integrin alpha-4/beta-1 may regulate leukocyte to endothelial cells adhesion by controlling JAML homodimerization.</text>
</comment>
<dbReference type="GeneTree" id="ENSGT01030000234556"/>
<proteinExistence type="inferred from homology"/>
<dbReference type="InterPro" id="IPR007110">
    <property type="entry name" value="Ig-like_dom"/>
</dbReference>
<evidence type="ECO:0000256" key="14">
    <source>
        <dbReference type="ARBA" id="ARBA00023180"/>
    </source>
</evidence>
<dbReference type="InterPro" id="IPR013106">
    <property type="entry name" value="Ig_V-set"/>
</dbReference>
<comment type="function">
    <text evidence="16">Transmembrane protein of the plasma membrane of leukocytes that control their migration and activation through interaction with CXADR, a plasma membrane receptor found on adjacent epithelial and endothelial cells. The interaction between both receptors mediates the activation of gamma-delta T-cells, a subpopulation of T-cells residing in epithelia and involved in tissue homeostasis and repair. Upon epithelial CXADR-binding, JAML induces downstream cell signaling events in gamma-delta T-cells through PI3-kinase and MAP kinases. It results in proliferation and production of cytokines and growth factors by T-cells that in turn stimulate epithelial tissues repair. It also controls the transmigration of leukocytes within epithelial and endothelial tissues through adhesive interactions with epithelial and endothelial CXADR.</text>
</comment>
<dbReference type="GO" id="GO:0007157">
    <property type="term" value="P:heterophilic cell-cell adhesion via plasma membrane cell adhesion molecules"/>
    <property type="evidence" value="ECO:0007669"/>
    <property type="project" value="Ensembl"/>
</dbReference>
<dbReference type="Ensembl" id="ENSSVLT00005034293.1">
    <property type="protein sequence ID" value="ENSSVLP00005030873.1"/>
    <property type="gene ID" value="ENSSVLG00005024261.1"/>
</dbReference>
<evidence type="ECO:0000256" key="7">
    <source>
        <dbReference type="ARBA" id="ARBA00022737"/>
    </source>
</evidence>
<dbReference type="InterPro" id="IPR003599">
    <property type="entry name" value="Ig_sub"/>
</dbReference>
<keyword evidence="12 19" id="KW-0472">Membrane</keyword>
<dbReference type="PANTHER" id="PTHR13869:SF22">
    <property type="entry name" value="JUNCTIONAL ADHESION MOLECULE-LIKE"/>
    <property type="match status" value="1"/>
</dbReference>
<dbReference type="InterPro" id="IPR013783">
    <property type="entry name" value="Ig-like_fold"/>
</dbReference>
<evidence type="ECO:0000256" key="11">
    <source>
        <dbReference type="ARBA" id="ARBA00022989"/>
    </source>
</evidence>
<evidence type="ECO:0000256" key="12">
    <source>
        <dbReference type="ARBA" id="ARBA00023136"/>
    </source>
</evidence>
<keyword evidence="11 19" id="KW-1133">Transmembrane helix</keyword>
<feature type="domain" description="Ig-like" evidence="21">
    <location>
        <begin position="21"/>
        <end position="132"/>
    </location>
</feature>
<dbReference type="InterPro" id="IPR000920">
    <property type="entry name" value="Myelin_P0-rel"/>
</dbReference>
<dbReference type="SMART" id="SM00406">
    <property type="entry name" value="IGv"/>
    <property type="match status" value="2"/>
</dbReference>
<reference evidence="22" key="1">
    <citation type="submission" date="2025-08" db="UniProtKB">
        <authorList>
            <consortium name="Ensembl"/>
        </authorList>
    </citation>
    <scope>IDENTIFICATION</scope>
</reference>
<evidence type="ECO:0000256" key="3">
    <source>
        <dbReference type="ARBA" id="ARBA00008637"/>
    </source>
</evidence>
<dbReference type="GO" id="GO:0005886">
    <property type="term" value="C:plasma membrane"/>
    <property type="evidence" value="ECO:0007669"/>
    <property type="project" value="UniProtKB-SubCell"/>
</dbReference>
<evidence type="ECO:0000256" key="15">
    <source>
        <dbReference type="ARBA" id="ARBA00023319"/>
    </source>
</evidence>
<dbReference type="Pfam" id="PF07686">
    <property type="entry name" value="V-set"/>
    <property type="match status" value="2"/>
</dbReference>
<evidence type="ECO:0000259" key="21">
    <source>
        <dbReference type="PROSITE" id="PS50835"/>
    </source>
</evidence>
<accession>A0A8D2DVB3</accession>
<keyword evidence="13" id="KW-1015">Disulfide bond</keyword>
<evidence type="ECO:0000256" key="13">
    <source>
        <dbReference type="ARBA" id="ARBA00023157"/>
    </source>
</evidence>
<evidence type="ECO:0000256" key="6">
    <source>
        <dbReference type="ARBA" id="ARBA00022729"/>
    </source>
</evidence>
<evidence type="ECO:0000256" key="10">
    <source>
        <dbReference type="ARBA" id="ARBA00022949"/>
    </source>
</evidence>
<keyword evidence="6 20" id="KW-0732">Signal</keyword>
<evidence type="ECO:0000256" key="19">
    <source>
        <dbReference type="SAM" id="Phobius"/>
    </source>
</evidence>
<evidence type="ECO:0000256" key="4">
    <source>
        <dbReference type="ARBA" id="ARBA00022475"/>
    </source>
</evidence>
<organism evidence="22 23">
    <name type="scientific">Sciurus vulgaris</name>
    <name type="common">Eurasian red squirrel</name>
    <dbReference type="NCBI Taxonomy" id="55149"/>
    <lineage>
        <taxon>Eukaryota</taxon>
        <taxon>Metazoa</taxon>
        <taxon>Chordata</taxon>
        <taxon>Craniata</taxon>
        <taxon>Vertebrata</taxon>
        <taxon>Euteleostomi</taxon>
        <taxon>Mammalia</taxon>
        <taxon>Eutheria</taxon>
        <taxon>Euarchontoglires</taxon>
        <taxon>Glires</taxon>
        <taxon>Rodentia</taxon>
        <taxon>Sciuromorpha</taxon>
        <taxon>Sciuridae</taxon>
        <taxon>Sciurinae</taxon>
        <taxon>Sciurini</taxon>
        <taxon>Sciurus</taxon>
    </lineage>
</organism>
<keyword evidence="4" id="KW-1003">Cell membrane</keyword>
<keyword evidence="14" id="KW-0325">Glycoprotein</keyword>
<dbReference type="PROSITE" id="PS50835">
    <property type="entry name" value="IG_LIKE"/>
    <property type="match status" value="2"/>
</dbReference>
<feature type="transmembrane region" description="Helical" evidence="19">
    <location>
        <begin position="275"/>
        <end position="296"/>
    </location>
</feature>
<comment type="similarity">
    <text evidence="3">Belongs to the immunoglobulin superfamily.</text>
</comment>
<keyword evidence="10" id="KW-0965">Cell junction</keyword>
<keyword evidence="15" id="KW-0393">Immunoglobulin domain</keyword>
<keyword evidence="8" id="KW-0391">Immunity</keyword>
<evidence type="ECO:0000256" key="17">
    <source>
        <dbReference type="ARBA" id="ARBA00063073"/>
    </source>
</evidence>